<evidence type="ECO:0000256" key="5">
    <source>
        <dbReference type="SAM" id="MobiDB-lite"/>
    </source>
</evidence>
<feature type="domain" description="EF-hand" evidence="7">
    <location>
        <begin position="869"/>
        <end position="904"/>
    </location>
</feature>
<dbReference type="InterPro" id="IPR044822">
    <property type="entry name" value="Myb_DNA-bind_4"/>
</dbReference>
<accession>A0A438EXQ8</accession>
<dbReference type="PROSITE" id="PS00018">
    <property type="entry name" value="EF_HAND_1"/>
    <property type="match status" value="3"/>
</dbReference>
<feature type="domain" description="EF-hand" evidence="7">
    <location>
        <begin position="944"/>
        <end position="979"/>
    </location>
</feature>
<evidence type="ECO:0000313" key="9">
    <source>
        <dbReference type="Proteomes" id="UP000288805"/>
    </source>
</evidence>
<evidence type="ECO:0000256" key="1">
    <source>
        <dbReference type="ARBA" id="ARBA00022723"/>
    </source>
</evidence>
<dbReference type="SMART" id="SM00849">
    <property type="entry name" value="Lactamase_B"/>
    <property type="match status" value="1"/>
</dbReference>
<comment type="function">
    <text evidence="4">Potential calcium sensor that binds calcium in vitro.</text>
</comment>
<feature type="region of interest" description="Disordered" evidence="5">
    <location>
        <begin position="36"/>
        <end position="58"/>
    </location>
</feature>
<dbReference type="Pfam" id="PF07521">
    <property type="entry name" value="RMMBL"/>
    <property type="match status" value="1"/>
</dbReference>
<dbReference type="InterPro" id="IPR011992">
    <property type="entry name" value="EF-hand-dom_pair"/>
</dbReference>
<dbReference type="Pfam" id="PF13499">
    <property type="entry name" value="EF-hand_7"/>
    <property type="match status" value="2"/>
</dbReference>
<evidence type="ECO:0000259" key="7">
    <source>
        <dbReference type="PROSITE" id="PS50222"/>
    </source>
</evidence>
<name>A0A438EXQ8_VITVI</name>
<keyword evidence="1" id="KW-0479">Metal-binding</keyword>
<dbReference type="PROSITE" id="PS50222">
    <property type="entry name" value="EF_HAND_2"/>
    <property type="match status" value="4"/>
</dbReference>
<dbReference type="Pfam" id="PF12706">
    <property type="entry name" value="Lactamase_B_2"/>
    <property type="match status" value="1"/>
</dbReference>
<sequence length="1010" mass="113081">MAAFSALSSCPYTLPYRPKPSNRSILCRMGSAPTSVGTSVSKVPRKRSRRMEGVKKSMEDSVQRKMEQFYEGSEGPPLRVLPIGGLGEIGMNCMLVGNYDRYILIDAGVMFPDYDELGVQKIIPDTTFIKKWSHKIEAVVITHGHEDHIGALPWVIPALDSHTPIFASSFTMELIKKRLKEFGIFVPSRLKVFRTRKKFIAGPFEIEPIRVTHSIPDCCGLVIRCADGTILHTGDWKIDESPLDGKVFDREALEELSKEGVTLEGFITTQFASNIHRLGSVKAAADLTGRKLVFVGMSLRTYLDAAWKDGKAPIDPSTLVKVEDIDAYAPKDLLIVTTGSQAEPRAALNLASYGSSHSLKLSKEDIILYSAKLKLLRELVIPGNETRVMKMLNRVSEIGSTIIMGKNEGLHTSGHGYRGELEEVLKIVKPQHFLPIHGELLFLKEHELLGKSTGIRHTTVIKNGEMLGVSHLRNRRVLSNGFISLGKENLQLMYNDGDKAFGTSTELCIDERLRIASDGIIVISMEILRPQVVDGVTEKSLKGKIRITTRCLWLDKGKLLDALHKAAHAALSSCPVNCPLAHMERTVSEVLRKMVRKYSSKRPEVIAIAIENPSAVLAGELNARLSGKSHVGFGASALREVVDEYPKKRRNEQDARGGRWPYTGDDGVEVQRLLSEEETNSSSSNSAEIFSPDSGDTEDFWKSFIDSSSPVDQLMEDKISFVPQGYPMELKKDSEIREVDSSEVPKSQPKSPKPMKRNKWKPEEVKKLISMRGELHSKFQVVKRRMALWEEIATNLLADGIDRTPGQCKSLWTSLVQKYQEIKGDKKSRKSWPHFEDMNEILSDLETMPHKERSTSASFRFQILCHKMKRDVQFEQVFNQFDEDHDGKLSPSELTRCVGLIGGELPLKEAEAVVQQLDSDGDGLLSLEDFIRLMEGEGGEGEEEKMNELREAFGMYDMDGCGFITPKSLKRMLSRLGQKKSVDECRVMIDQFDLNGDGVLSFDEFKVMML</sequence>
<protein>
    <submittedName>
        <fullName evidence="8">Ribonuclease J</fullName>
    </submittedName>
</protein>
<dbReference type="Gene3D" id="1.10.10.60">
    <property type="entry name" value="Homeodomain-like"/>
    <property type="match status" value="1"/>
</dbReference>
<dbReference type="InterPro" id="IPR055132">
    <property type="entry name" value="RNase_J_b_CASP"/>
</dbReference>
<dbReference type="InterPro" id="IPR002048">
    <property type="entry name" value="EF_hand_dom"/>
</dbReference>
<dbReference type="PANTHER" id="PTHR43694">
    <property type="entry name" value="RIBONUCLEASE J"/>
    <property type="match status" value="1"/>
</dbReference>
<feature type="region of interest" description="Disordered" evidence="5">
    <location>
        <begin position="675"/>
        <end position="695"/>
    </location>
</feature>
<organism evidence="8 9">
    <name type="scientific">Vitis vinifera</name>
    <name type="common">Grape</name>
    <dbReference type="NCBI Taxonomy" id="29760"/>
    <lineage>
        <taxon>Eukaryota</taxon>
        <taxon>Viridiplantae</taxon>
        <taxon>Streptophyta</taxon>
        <taxon>Embryophyta</taxon>
        <taxon>Tracheophyta</taxon>
        <taxon>Spermatophyta</taxon>
        <taxon>Magnoliopsida</taxon>
        <taxon>eudicotyledons</taxon>
        <taxon>Gunneridae</taxon>
        <taxon>Pentapetalae</taxon>
        <taxon>rosids</taxon>
        <taxon>Vitales</taxon>
        <taxon>Vitaceae</taxon>
        <taxon>Viteae</taxon>
        <taxon>Vitis</taxon>
    </lineage>
</organism>
<dbReference type="Gene3D" id="1.10.238.10">
    <property type="entry name" value="EF-hand"/>
    <property type="match status" value="2"/>
</dbReference>
<dbReference type="InterPro" id="IPR036866">
    <property type="entry name" value="RibonucZ/Hydroxyglut_hydro"/>
</dbReference>
<reference evidence="8 9" key="1">
    <citation type="journal article" date="2018" name="PLoS Genet.">
        <title>Population sequencing reveals clonal diversity and ancestral inbreeding in the grapevine cultivar Chardonnay.</title>
        <authorList>
            <person name="Roach M.J."/>
            <person name="Johnson D.L."/>
            <person name="Bohlmann J."/>
            <person name="van Vuuren H.J."/>
            <person name="Jones S.J."/>
            <person name="Pretorius I.S."/>
            <person name="Schmidt S.A."/>
            <person name="Borneman A.R."/>
        </authorList>
    </citation>
    <scope>NUCLEOTIDE SEQUENCE [LARGE SCALE GENOMIC DNA]</scope>
    <source>
        <strain evidence="9">cv. Chardonnay</strain>
        <tissue evidence="8">Leaf</tissue>
    </source>
</reference>
<dbReference type="InterPro" id="IPR001005">
    <property type="entry name" value="SANT/Myb"/>
</dbReference>
<feature type="domain" description="EF-hand" evidence="7">
    <location>
        <begin position="905"/>
        <end position="940"/>
    </location>
</feature>
<feature type="region of interest" description="Disordered" evidence="5">
    <location>
        <begin position="735"/>
        <end position="759"/>
    </location>
</feature>
<dbReference type="Pfam" id="PF13837">
    <property type="entry name" value="Myb_DNA-bind_4"/>
    <property type="match status" value="1"/>
</dbReference>
<feature type="domain" description="EF-hand" evidence="7">
    <location>
        <begin position="980"/>
        <end position="1010"/>
    </location>
</feature>
<dbReference type="PROSITE" id="PS50090">
    <property type="entry name" value="MYB_LIKE"/>
    <property type="match status" value="1"/>
</dbReference>
<dbReference type="FunFam" id="1.10.238.10:FF:000237">
    <property type="entry name" value="Calcium-binding protein CML38"/>
    <property type="match status" value="1"/>
</dbReference>
<evidence type="ECO:0000313" key="8">
    <source>
        <dbReference type="EMBL" id="RVW52514.1"/>
    </source>
</evidence>
<dbReference type="AlphaFoldDB" id="A0A438EXQ8"/>
<feature type="domain" description="Myb-like" evidence="6">
    <location>
        <begin position="752"/>
        <end position="816"/>
    </location>
</feature>
<comment type="caution">
    <text evidence="8">The sequence shown here is derived from an EMBL/GenBank/DDBJ whole genome shotgun (WGS) entry which is preliminary data.</text>
</comment>
<gene>
    <name evidence="8" type="primary">rnj_1</name>
    <name evidence="8" type="ORF">CK203_068884</name>
</gene>
<dbReference type="SMART" id="SM00054">
    <property type="entry name" value="EFh"/>
    <property type="match status" value="4"/>
</dbReference>
<keyword evidence="3" id="KW-0106">Calcium</keyword>
<dbReference type="PANTHER" id="PTHR43694:SF1">
    <property type="entry name" value="RIBONUCLEASE J"/>
    <property type="match status" value="1"/>
</dbReference>
<dbReference type="Pfam" id="PF22505">
    <property type="entry name" value="RNase_J_b_CASP"/>
    <property type="match status" value="1"/>
</dbReference>
<keyword evidence="2" id="KW-0677">Repeat</keyword>
<dbReference type="CDD" id="cd00051">
    <property type="entry name" value="EFh"/>
    <property type="match status" value="2"/>
</dbReference>
<dbReference type="GO" id="GO:0005509">
    <property type="term" value="F:calcium ion binding"/>
    <property type="evidence" value="ECO:0007669"/>
    <property type="project" value="InterPro"/>
</dbReference>
<evidence type="ECO:0000259" key="6">
    <source>
        <dbReference type="PROSITE" id="PS50090"/>
    </source>
</evidence>
<dbReference type="FunFam" id="1.10.238.10:FF:000341">
    <property type="entry name" value="Putative calcium-binding protein CML19"/>
    <property type="match status" value="1"/>
</dbReference>
<proteinExistence type="predicted"/>
<dbReference type="InterPro" id="IPR011108">
    <property type="entry name" value="RMMBL"/>
</dbReference>
<evidence type="ECO:0000256" key="2">
    <source>
        <dbReference type="ARBA" id="ARBA00022737"/>
    </source>
</evidence>
<dbReference type="InterPro" id="IPR018247">
    <property type="entry name" value="EF_Hand_1_Ca_BS"/>
</dbReference>
<evidence type="ECO:0000256" key="4">
    <source>
        <dbReference type="ARBA" id="ARBA00057710"/>
    </source>
</evidence>
<dbReference type="InterPro" id="IPR001279">
    <property type="entry name" value="Metallo-B-lactamas"/>
</dbReference>
<evidence type="ECO:0000256" key="3">
    <source>
        <dbReference type="ARBA" id="ARBA00022837"/>
    </source>
</evidence>
<dbReference type="Proteomes" id="UP000288805">
    <property type="component" value="Unassembled WGS sequence"/>
</dbReference>
<dbReference type="EMBL" id="QGNW01001166">
    <property type="protein sequence ID" value="RVW52514.1"/>
    <property type="molecule type" value="Genomic_DNA"/>
</dbReference>
<dbReference type="SUPFAM" id="SSF56281">
    <property type="entry name" value="Metallo-hydrolase/oxidoreductase"/>
    <property type="match status" value="1"/>
</dbReference>
<dbReference type="CDD" id="cd07714">
    <property type="entry name" value="RNaseJ_MBL-fold"/>
    <property type="match status" value="1"/>
</dbReference>
<dbReference type="SUPFAM" id="SSF47473">
    <property type="entry name" value="EF-hand"/>
    <property type="match status" value="1"/>
</dbReference>
<dbReference type="Gene3D" id="3.60.15.10">
    <property type="entry name" value="Ribonuclease Z/Hydroxyacylglutathione hydrolase-like"/>
    <property type="match status" value="2"/>
</dbReference>
<dbReference type="CDD" id="cd12203">
    <property type="entry name" value="GT1"/>
    <property type="match status" value="1"/>
</dbReference>